<accession>A0A1C6XLR6</accession>
<dbReference type="Proteomes" id="UP000507163">
    <property type="component" value="Chromosome 13"/>
</dbReference>
<keyword evidence="1" id="KW-0175">Coiled coil</keyword>
<dbReference type="EMBL" id="LT608179">
    <property type="protein sequence ID" value="SCM05548.1"/>
    <property type="molecule type" value="Genomic_DNA"/>
</dbReference>
<protein>
    <submittedName>
        <fullName evidence="2">Uncharacterized protein</fullName>
    </submittedName>
</protein>
<proteinExistence type="predicted"/>
<sequence>MHIYDENIIINDESGCEDTPKENKIKIANGLVKNFCLLKELDLLTVIKNEDENKQNITDQNISCNIENIICANKHILDFIFLKEQNDLKIEETEEEKEKNKKKKTTINKSLEDDTLKEKDILNIIDTLNKNELNISMYENKIKNCDELNNFKPFNNTLLINYIDMPPALNNQNSSSHLHQVLKLLIKNYNNSLNIIKIQQNTIKDLIFYTHNLLINNKMLIDKNEKLIKASSIHTELKTHIPNNNHVEIKLPMTDQENASSLFKTQIDLYRKHINHLYNENNELKKVLSTLDTGKKL</sequence>
<evidence type="ECO:0000313" key="2">
    <source>
        <dbReference type="EMBL" id="SCM05548.1"/>
    </source>
</evidence>
<evidence type="ECO:0000313" key="3">
    <source>
        <dbReference type="Proteomes" id="UP000507163"/>
    </source>
</evidence>
<name>A0A1C6XLR6_PLACU</name>
<reference evidence="2 3" key="1">
    <citation type="submission" date="2016-08" db="EMBL/GenBank/DDBJ databases">
        <authorList>
            <consortium name="Pathogen Informatics"/>
        </authorList>
    </citation>
    <scope>NUCLEOTIDE SEQUENCE [LARGE SCALE GENOMIC DNA]</scope>
    <source>
        <strain evidence="2 3">AJ</strain>
    </source>
</reference>
<dbReference type="AlphaFoldDB" id="A0A1C6XLR6"/>
<organism evidence="2 3">
    <name type="scientific">Plasmodium chabaudi chabaudi</name>
    <dbReference type="NCBI Taxonomy" id="31271"/>
    <lineage>
        <taxon>Eukaryota</taxon>
        <taxon>Sar</taxon>
        <taxon>Alveolata</taxon>
        <taxon>Apicomplexa</taxon>
        <taxon>Aconoidasida</taxon>
        <taxon>Haemosporida</taxon>
        <taxon>Plasmodiidae</taxon>
        <taxon>Plasmodium</taxon>
        <taxon>Plasmodium (Vinckeia)</taxon>
    </lineage>
</organism>
<evidence type="ECO:0000256" key="1">
    <source>
        <dbReference type="SAM" id="Coils"/>
    </source>
</evidence>
<feature type="coiled-coil region" evidence="1">
    <location>
        <begin position="83"/>
        <end position="110"/>
    </location>
</feature>
<gene>
    <name evidence="2" type="ORF">PCHAJ_000395400</name>
</gene>